<dbReference type="InParanoid" id="A0A1X7V9P9"/>
<reference evidence="1" key="1">
    <citation type="submission" date="2017-05" db="UniProtKB">
        <authorList>
            <consortium name="EnsemblMetazoa"/>
        </authorList>
    </citation>
    <scope>IDENTIFICATION</scope>
</reference>
<evidence type="ECO:0000313" key="1">
    <source>
        <dbReference type="EnsemblMetazoa" id="Aqu2.1.37030_001"/>
    </source>
</evidence>
<dbReference type="EnsemblMetazoa" id="Aqu2.1.37030_001">
    <property type="protein sequence ID" value="Aqu2.1.37030_001"/>
    <property type="gene ID" value="Aqu2.1.37030"/>
</dbReference>
<sequence length="77" mass="8648">MVLSAQKISENDVQSNTEKLDDETVVIGEPKIKSINEAILSQEVQYFLHYHSYGNPSSISPTMNNLVDIHCKNIVQT</sequence>
<dbReference type="AlphaFoldDB" id="A0A1X7V9P9"/>
<accession>A0A1X7V9P9</accession>
<name>A0A1X7V9P9_AMPQE</name>
<protein>
    <submittedName>
        <fullName evidence="1">Uncharacterized protein</fullName>
    </submittedName>
</protein>
<proteinExistence type="predicted"/>
<organism evidence="1">
    <name type="scientific">Amphimedon queenslandica</name>
    <name type="common">Sponge</name>
    <dbReference type="NCBI Taxonomy" id="400682"/>
    <lineage>
        <taxon>Eukaryota</taxon>
        <taxon>Metazoa</taxon>
        <taxon>Porifera</taxon>
        <taxon>Demospongiae</taxon>
        <taxon>Heteroscleromorpha</taxon>
        <taxon>Haplosclerida</taxon>
        <taxon>Niphatidae</taxon>
        <taxon>Amphimedon</taxon>
    </lineage>
</organism>